<evidence type="ECO:0000313" key="5">
    <source>
        <dbReference type="Proteomes" id="UP000543030"/>
    </source>
</evidence>
<reference evidence="4 5" key="1">
    <citation type="submission" date="2020-08" db="EMBL/GenBank/DDBJ databases">
        <title>Genomic Encyclopedia of Type Strains, Phase IV (KMG-IV): sequencing the most valuable type-strain genomes for metagenomic binning, comparative biology and taxonomic classification.</title>
        <authorList>
            <person name="Goeker M."/>
        </authorList>
    </citation>
    <scope>NUCLEOTIDE SEQUENCE [LARGE SCALE GENOMIC DNA]</scope>
    <source>
        <strain evidence="4 5">DSM 18233</strain>
    </source>
</reference>
<gene>
    <name evidence="4" type="ORF">HNQ50_002263</name>
</gene>
<dbReference type="Proteomes" id="UP000543030">
    <property type="component" value="Unassembled WGS sequence"/>
</dbReference>
<proteinExistence type="predicted"/>
<evidence type="ECO:0000256" key="2">
    <source>
        <dbReference type="ARBA" id="ARBA00023315"/>
    </source>
</evidence>
<keyword evidence="1 4" id="KW-0808">Transferase</keyword>
<dbReference type="InterPro" id="IPR000182">
    <property type="entry name" value="GNAT_dom"/>
</dbReference>
<evidence type="ECO:0000313" key="4">
    <source>
        <dbReference type="EMBL" id="MBB5191533.1"/>
    </source>
</evidence>
<feature type="domain" description="N-acetyltransferase" evidence="3">
    <location>
        <begin position="3"/>
        <end position="157"/>
    </location>
</feature>
<dbReference type="AlphaFoldDB" id="A0A840RGX7"/>
<organism evidence="4 5">
    <name type="scientific">Silvimonas terrae</name>
    <dbReference type="NCBI Taxonomy" id="300266"/>
    <lineage>
        <taxon>Bacteria</taxon>
        <taxon>Pseudomonadati</taxon>
        <taxon>Pseudomonadota</taxon>
        <taxon>Betaproteobacteria</taxon>
        <taxon>Neisseriales</taxon>
        <taxon>Chitinibacteraceae</taxon>
        <taxon>Silvimonas</taxon>
    </lineage>
</organism>
<dbReference type="GO" id="GO:0102971">
    <property type="term" value="F:phosphinothricin N-acetyltransferase activity"/>
    <property type="evidence" value="ECO:0007669"/>
    <property type="project" value="UniProtKB-EC"/>
</dbReference>
<dbReference type="RefSeq" id="WP_184100636.1">
    <property type="nucleotide sequence ID" value="NZ_JACHHN010000004.1"/>
</dbReference>
<name>A0A840RGX7_9NEIS</name>
<sequence>MSWSMRPARFADLPTIVDIYNSTIASREVTADTEPVSVESRHDWFAAHQKPTRPLWVVEGTDGVILGWMSFSSFYGRPAYDGTVEVSIYLAEAARGKGLGSWLLEEAMRISPEMGIKTLLGFIFGHNKPSLALFAKYGFTEWANLPRIAVLDEVERDLIILGLRLPGA</sequence>
<dbReference type="EMBL" id="JACHHN010000004">
    <property type="protein sequence ID" value="MBB5191533.1"/>
    <property type="molecule type" value="Genomic_DNA"/>
</dbReference>
<dbReference type="EC" id="2.3.1.183" evidence="4"/>
<comment type="caution">
    <text evidence="4">The sequence shown here is derived from an EMBL/GenBank/DDBJ whole genome shotgun (WGS) entry which is preliminary data.</text>
</comment>
<evidence type="ECO:0000256" key="1">
    <source>
        <dbReference type="ARBA" id="ARBA00022679"/>
    </source>
</evidence>
<protein>
    <submittedName>
        <fullName evidence="4">Phosphinothricin acetyltransferase</fullName>
        <ecNumber evidence="4">2.3.1.183</ecNumber>
    </submittedName>
</protein>
<evidence type="ECO:0000259" key="3">
    <source>
        <dbReference type="PROSITE" id="PS51186"/>
    </source>
</evidence>
<dbReference type="PROSITE" id="PS51186">
    <property type="entry name" value="GNAT"/>
    <property type="match status" value="1"/>
</dbReference>
<dbReference type="PANTHER" id="PTHR43072">
    <property type="entry name" value="N-ACETYLTRANSFERASE"/>
    <property type="match status" value="1"/>
</dbReference>
<keyword evidence="2 4" id="KW-0012">Acyltransferase</keyword>
<dbReference type="Gene3D" id="3.40.630.30">
    <property type="match status" value="1"/>
</dbReference>
<dbReference type="InterPro" id="IPR016181">
    <property type="entry name" value="Acyl_CoA_acyltransferase"/>
</dbReference>
<dbReference type="Pfam" id="PF00583">
    <property type="entry name" value="Acetyltransf_1"/>
    <property type="match status" value="1"/>
</dbReference>
<accession>A0A840RGX7</accession>
<dbReference type="SUPFAM" id="SSF55729">
    <property type="entry name" value="Acyl-CoA N-acyltransferases (Nat)"/>
    <property type="match status" value="1"/>
</dbReference>
<keyword evidence="5" id="KW-1185">Reference proteome</keyword>
<dbReference type="PANTHER" id="PTHR43072:SF23">
    <property type="entry name" value="UPF0039 PROTEIN C11D3.02C"/>
    <property type="match status" value="1"/>
</dbReference>
<dbReference type="CDD" id="cd04301">
    <property type="entry name" value="NAT_SF"/>
    <property type="match status" value="1"/>
</dbReference>